<name>A0ABR4HML7_9EURO</name>
<gene>
    <name evidence="1" type="ORF">BJX63DRAFT_430109</name>
</gene>
<dbReference type="EMBL" id="JBFXLT010000021">
    <property type="protein sequence ID" value="KAL2816729.1"/>
    <property type="molecule type" value="Genomic_DNA"/>
</dbReference>
<protein>
    <submittedName>
        <fullName evidence="1">Uncharacterized protein</fullName>
    </submittedName>
</protein>
<proteinExistence type="predicted"/>
<evidence type="ECO:0000313" key="2">
    <source>
        <dbReference type="Proteomes" id="UP001610334"/>
    </source>
</evidence>
<dbReference type="Proteomes" id="UP001610334">
    <property type="component" value="Unassembled WGS sequence"/>
</dbReference>
<keyword evidence="2" id="KW-1185">Reference proteome</keyword>
<comment type="caution">
    <text evidence="1">The sequence shown here is derived from an EMBL/GenBank/DDBJ whole genome shotgun (WGS) entry which is preliminary data.</text>
</comment>
<organism evidence="1 2">
    <name type="scientific">Aspergillus granulosus</name>
    <dbReference type="NCBI Taxonomy" id="176169"/>
    <lineage>
        <taxon>Eukaryota</taxon>
        <taxon>Fungi</taxon>
        <taxon>Dikarya</taxon>
        <taxon>Ascomycota</taxon>
        <taxon>Pezizomycotina</taxon>
        <taxon>Eurotiomycetes</taxon>
        <taxon>Eurotiomycetidae</taxon>
        <taxon>Eurotiales</taxon>
        <taxon>Aspergillaceae</taxon>
        <taxon>Aspergillus</taxon>
        <taxon>Aspergillus subgen. Nidulantes</taxon>
    </lineage>
</organism>
<reference evidence="1 2" key="1">
    <citation type="submission" date="2024-07" db="EMBL/GenBank/DDBJ databases">
        <title>Section-level genome sequencing and comparative genomics of Aspergillus sections Usti and Cavernicolus.</title>
        <authorList>
            <consortium name="Lawrence Berkeley National Laboratory"/>
            <person name="Nybo J.L."/>
            <person name="Vesth T.C."/>
            <person name="Theobald S."/>
            <person name="Frisvad J.C."/>
            <person name="Larsen T.O."/>
            <person name="Kjaerboelling I."/>
            <person name="Rothschild-Mancinelli K."/>
            <person name="Lyhne E.K."/>
            <person name="Kogle M.E."/>
            <person name="Barry K."/>
            <person name="Clum A."/>
            <person name="Na H."/>
            <person name="Ledsgaard L."/>
            <person name="Lin J."/>
            <person name="Lipzen A."/>
            <person name="Kuo A."/>
            <person name="Riley R."/>
            <person name="Mondo S."/>
            <person name="Labutti K."/>
            <person name="Haridas S."/>
            <person name="Pangalinan J."/>
            <person name="Salamov A.A."/>
            <person name="Simmons B.A."/>
            <person name="Magnuson J.K."/>
            <person name="Chen J."/>
            <person name="Drula E."/>
            <person name="Henrissat B."/>
            <person name="Wiebenga A."/>
            <person name="Lubbers R.J."/>
            <person name="Gomes A.C."/>
            <person name="Makela M.R."/>
            <person name="Stajich J."/>
            <person name="Grigoriev I.V."/>
            <person name="Mortensen U.H."/>
            <person name="De Vries R.P."/>
            <person name="Baker S.E."/>
            <person name="Andersen M.R."/>
        </authorList>
    </citation>
    <scope>NUCLEOTIDE SEQUENCE [LARGE SCALE GENOMIC DNA]</scope>
    <source>
        <strain evidence="1 2">CBS 588.65</strain>
    </source>
</reference>
<accession>A0ABR4HML7</accession>
<evidence type="ECO:0000313" key="1">
    <source>
        <dbReference type="EMBL" id="KAL2816729.1"/>
    </source>
</evidence>
<sequence length="249" mass="28270">MDPKALAIRKACRRKLAAIYRSPDRFDVCLTPCDLEKIAIQQIPMTLEEDNRPEFIARYAAPVDKPNIDTLEDYITLDEVPFCSAMAIAGYLSNYFDHVELPESDSNPAGADWGDFNFGDLVDLTMGRQWLVHTTWHMESIGAPHMVVMMYNEMEEPNGLFHGEIKTAICVMHGRLKDPELPGHVFAPVLLFSAIGKHHLRIIEAYHNGEHLVMRTTQPFDMTERNDDLFIELSRWRLGGPASKSTKIA</sequence>